<comment type="caution">
    <text evidence="2">The sequence shown here is derived from an EMBL/GenBank/DDBJ whole genome shotgun (WGS) entry which is preliminary data.</text>
</comment>
<reference evidence="2" key="1">
    <citation type="journal article" date="2022" name="bioRxiv">
        <title>Sequencing and chromosome-scale assembly of the giantPleurodeles waltlgenome.</title>
        <authorList>
            <person name="Brown T."/>
            <person name="Elewa A."/>
            <person name="Iarovenko S."/>
            <person name="Subramanian E."/>
            <person name="Araus A.J."/>
            <person name="Petzold A."/>
            <person name="Susuki M."/>
            <person name="Suzuki K.-i.T."/>
            <person name="Hayashi T."/>
            <person name="Toyoda A."/>
            <person name="Oliveira C."/>
            <person name="Osipova E."/>
            <person name="Leigh N.D."/>
            <person name="Simon A."/>
            <person name="Yun M.H."/>
        </authorList>
    </citation>
    <scope>NUCLEOTIDE SEQUENCE</scope>
    <source>
        <strain evidence="2">20211129_DDA</strain>
        <tissue evidence="2">Liver</tissue>
    </source>
</reference>
<proteinExistence type="predicted"/>
<accession>A0AAV7MVW7</accession>
<evidence type="ECO:0000313" key="3">
    <source>
        <dbReference type="Proteomes" id="UP001066276"/>
    </source>
</evidence>
<organism evidence="2 3">
    <name type="scientific">Pleurodeles waltl</name>
    <name type="common">Iberian ribbed newt</name>
    <dbReference type="NCBI Taxonomy" id="8319"/>
    <lineage>
        <taxon>Eukaryota</taxon>
        <taxon>Metazoa</taxon>
        <taxon>Chordata</taxon>
        <taxon>Craniata</taxon>
        <taxon>Vertebrata</taxon>
        <taxon>Euteleostomi</taxon>
        <taxon>Amphibia</taxon>
        <taxon>Batrachia</taxon>
        <taxon>Caudata</taxon>
        <taxon>Salamandroidea</taxon>
        <taxon>Salamandridae</taxon>
        <taxon>Pleurodelinae</taxon>
        <taxon>Pleurodeles</taxon>
    </lineage>
</organism>
<dbReference type="AlphaFoldDB" id="A0AAV7MVW7"/>
<name>A0AAV7MVW7_PLEWA</name>
<evidence type="ECO:0000313" key="2">
    <source>
        <dbReference type="EMBL" id="KAJ1107926.1"/>
    </source>
</evidence>
<protein>
    <submittedName>
        <fullName evidence="2">Uncharacterized protein</fullName>
    </submittedName>
</protein>
<feature type="region of interest" description="Disordered" evidence="1">
    <location>
        <begin position="24"/>
        <end position="71"/>
    </location>
</feature>
<dbReference type="EMBL" id="JANPWB010000013">
    <property type="protein sequence ID" value="KAJ1107926.1"/>
    <property type="molecule type" value="Genomic_DNA"/>
</dbReference>
<evidence type="ECO:0000256" key="1">
    <source>
        <dbReference type="SAM" id="MobiDB-lite"/>
    </source>
</evidence>
<keyword evidence="3" id="KW-1185">Reference proteome</keyword>
<dbReference type="Proteomes" id="UP001066276">
    <property type="component" value="Chromosome 9"/>
</dbReference>
<gene>
    <name evidence="2" type="ORF">NDU88_005312</name>
</gene>
<sequence>MVRCAGECNHGPLTGRGCHLQQAEERQDLDATPVRRAQTKQMPTRRTADGDLEGFVRPAAAGDTAIAEEQA</sequence>